<proteinExistence type="predicted"/>
<comment type="caution">
    <text evidence="1">The sequence shown here is derived from an EMBL/GenBank/DDBJ whole genome shotgun (WGS) entry which is preliminary data.</text>
</comment>
<accession>A0A834FQ92</accession>
<protein>
    <submittedName>
        <fullName evidence="1">Uncharacterized protein</fullName>
    </submittedName>
</protein>
<dbReference type="Proteomes" id="UP000646548">
    <property type="component" value="Unassembled WGS sequence"/>
</dbReference>
<evidence type="ECO:0000313" key="1">
    <source>
        <dbReference type="EMBL" id="KAF6738391.1"/>
    </source>
</evidence>
<dbReference type="EMBL" id="WKFB01000028">
    <property type="protein sequence ID" value="KAF6738391.1"/>
    <property type="molecule type" value="Genomic_DNA"/>
</dbReference>
<name>A0A834FQ92_ORYME</name>
<reference evidence="1" key="1">
    <citation type="journal article" name="BMC Genomics">
        <title>Long-read sequencing and de novo genome assembly of marine medaka (Oryzias melastigma).</title>
        <authorList>
            <person name="Liang P."/>
            <person name="Saqib H.S.A."/>
            <person name="Ni X."/>
            <person name="Shen Y."/>
        </authorList>
    </citation>
    <scope>NUCLEOTIDE SEQUENCE</scope>
    <source>
        <strain evidence="1">Bigg-433</strain>
    </source>
</reference>
<sequence>MQQFKCGAVISIADQEYFFCGPHGLLTFSSFPSRGRSSSKFTSARMFHIQDQSPPDGFVLLRASPSPS</sequence>
<evidence type="ECO:0000313" key="2">
    <source>
        <dbReference type="Proteomes" id="UP000646548"/>
    </source>
</evidence>
<gene>
    <name evidence="1" type="ORF">FQA47_012401</name>
</gene>
<dbReference type="AlphaFoldDB" id="A0A834FQ92"/>
<organism evidence="1 2">
    <name type="scientific">Oryzias melastigma</name>
    <name type="common">Marine medaka</name>
    <dbReference type="NCBI Taxonomy" id="30732"/>
    <lineage>
        <taxon>Eukaryota</taxon>
        <taxon>Metazoa</taxon>
        <taxon>Chordata</taxon>
        <taxon>Craniata</taxon>
        <taxon>Vertebrata</taxon>
        <taxon>Euteleostomi</taxon>
        <taxon>Actinopterygii</taxon>
        <taxon>Neopterygii</taxon>
        <taxon>Teleostei</taxon>
        <taxon>Neoteleostei</taxon>
        <taxon>Acanthomorphata</taxon>
        <taxon>Ovalentaria</taxon>
        <taxon>Atherinomorphae</taxon>
        <taxon>Beloniformes</taxon>
        <taxon>Adrianichthyidae</taxon>
        <taxon>Oryziinae</taxon>
        <taxon>Oryzias</taxon>
    </lineage>
</organism>